<dbReference type="PROSITE" id="PS50056">
    <property type="entry name" value="TYR_PHOSPHATASE_2"/>
    <property type="match status" value="1"/>
</dbReference>
<reference evidence="8 9" key="1">
    <citation type="submission" date="2013-12" db="EMBL/GenBank/DDBJ databases">
        <title>Draft genome of the parsitic nematode Ancylostoma duodenale.</title>
        <authorList>
            <person name="Mitreva M."/>
        </authorList>
    </citation>
    <scope>NUCLEOTIDE SEQUENCE [LARGE SCALE GENOMIC DNA]</scope>
    <source>
        <strain evidence="8 9">Zhejiang</strain>
    </source>
</reference>
<dbReference type="GO" id="GO:0004725">
    <property type="term" value="F:protein tyrosine phosphatase activity"/>
    <property type="evidence" value="ECO:0007669"/>
    <property type="project" value="UniProtKB-EC"/>
</dbReference>
<evidence type="ECO:0000259" key="6">
    <source>
        <dbReference type="PROSITE" id="PS50055"/>
    </source>
</evidence>
<feature type="compositionally biased region" description="Basic and acidic residues" evidence="5">
    <location>
        <begin position="318"/>
        <end position="337"/>
    </location>
</feature>
<keyword evidence="9" id="KW-1185">Reference proteome</keyword>
<keyword evidence="3" id="KW-0378">Hydrolase</keyword>
<dbReference type="SMART" id="SM00404">
    <property type="entry name" value="PTPc_motif"/>
    <property type="match status" value="1"/>
</dbReference>
<dbReference type="GO" id="GO:0008045">
    <property type="term" value="P:motor neuron axon guidance"/>
    <property type="evidence" value="ECO:0007669"/>
    <property type="project" value="TreeGrafter"/>
</dbReference>
<dbReference type="SUPFAM" id="SSF52799">
    <property type="entry name" value="(Phosphotyrosine protein) phosphatases II"/>
    <property type="match status" value="1"/>
</dbReference>
<evidence type="ECO:0000256" key="4">
    <source>
        <dbReference type="ARBA" id="ARBA00022912"/>
    </source>
</evidence>
<feature type="region of interest" description="Disordered" evidence="5">
    <location>
        <begin position="294"/>
        <end position="337"/>
    </location>
</feature>
<dbReference type="InterPro" id="IPR000387">
    <property type="entry name" value="Tyr_Pase_dom"/>
</dbReference>
<evidence type="ECO:0000256" key="5">
    <source>
        <dbReference type="SAM" id="MobiDB-lite"/>
    </source>
</evidence>
<dbReference type="PANTHER" id="PTHR19134">
    <property type="entry name" value="RECEPTOR-TYPE TYROSINE-PROTEIN PHOSPHATASE"/>
    <property type="match status" value="1"/>
</dbReference>
<protein>
    <recommendedName>
        <fullName evidence="2">protein-tyrosine-phosphatase</fullName>
        <ecNumber evidence="2">3.1.3.48</ecNumber>
    </recommendedName>
</protein>
<sequence length="337" mass="38410">LCGSFFSTPSHSRHATEDHDYIHANWVDGYREPKKFILTQAPLGQTINQFWNMIWQEKCLVVVSMIQMFDINGAEWSIPYIPKKTGEERDAGDIKLIHCGTRCVRRTYDATLIKAIRNGSERRILHLCYFAWGHRGTPRNPTEMLNFVADLNYNRELLVKEAVAAGLLKPNENSPIVAHCITGVARSATLVALDICLKKLDDTANRPCGPLADVEDVVMRIRTQRAMAVQVNMSEKHWSSLSNCKSQQKTTNVYFQKAEMYLFLHLAVFEYAVRQRYISEETYSEVDIGGFFYEPQHQDQEGSGTDSQSTSRTTASSESHDGSKQDQQHEKQPTQKK</sequence>
<organism evidence="8 9">
    <name type="scientific">Ancylostoma duodenale</name>
    <dbReference type="NCBI Taxonomy" id="51022"/>
    <lineage>
        <taxon>Eukaryota</taxon>
        <taxon>Metazoa</taxon>
        <taxon>Ecdysozoa</taxon>
        <taxon>Nematoda</taxon>
        <taxon>Chromadorea</taxon>
        <taxon>Rhabditida</taxon>
        <taxon>Rhabditina</taxon>
        <taxon>Rhabditomorpha</taxon>
        <taxon>Strongyloidea</taxon>
        <taxon>Ancylostomatidae</taxon>
        <taxon>Ancylostomatinae</taxon>
        <taxon>Ancylostoma</taxon>
    </lineage>
</organism>
<dbReference type="OrthoDB" id="10051650at2759"/>
<dbReference type="PROSITE" id="PS50055">
    <property type="entry name" value="TYR_PHOSPHATASE_PTP"/>
    <property type="match status" value="1"/>
</dbReference>
<proteinExistence type="inferred from homology"/>
<dbReference type="CDD" id="cd00047">
    <property type="entry name" value="PTPc"/>
    <property type="match status" value="1"/>
</dbReference>
<keyword evidence="4" id="KW-0904">Protein phosphatase</keyword>
<evidence type="ECO:0000256" key="1">
    <source>
        <dbReference type="ARBA" id="ARBA00009580"/>
    </source>
</evidence>
<feature type="domain" description="Tyrosine specific protein phosphatases" evidence="7">
    <location>
        <begin position="145"/>
        <end position="236"/>
    </location>
</feature>
<dbReference type="InterPro" id="IPR029021">
    <property type="entry name" value="Prot-tyrosine_phosphatase-like"/>
</dbReference>
<dbReference type="PRINTS" id="PR00700">
    <property type="entry name" value="PRTYPHPHTASE"/>
</dbReference>
<dbReference type="EC" id="3.1.3.48" evidence="2"/>
<dbReference type="SMART" id="SM00194">
    <property type="entry name" value="PTPc"/>
    <property type="match status" value="1"/>
</dbReference>
<dbReference type="PANTHER" id="PTHR19134:SF562">
    <property type="entry name" value="PROTEIN-TYROSINE-PHOSPHATASE"/>
    <property type="match status" value="1"/>
</dbReference>
<feature type="non-terminal residue" evidence="8">
    <location>
        <position position="1"/>
    </location>
</feature>
<evidence type="ECO:0000259" key="7">
    <source>
        <dbReference type="PROSITE" id="PS50056"/>
    </source>
</evidence>
<dbReference type="InterPro" id="IPR050348">
    <property type="entry name" value="Protein-Tyr_Phosphatase"/>
</dbReference>
<name>A0A0C2FRA5_9BILA</name>
<dbReference type="Proteomes" id="UP000054047">
    <property type="component" value="Unassembled WGS sequence"/>
</dbReference>
<dbReference type="EMBL" id="KN767716">
    <property type="protein sequence ID" value="KIH47431.1"/>
    <property type="molecule type" value="Genomic_DNA"/>
</dbReference>
<dbReference type="Gene3D" id="3.90.190.10">
    <property type="entry name" value="Protein tyrosine phosphatase superfamily"/>
    <property type="match status" value="1"/>
</dbReference>
<evidence type="ECO:0000313" key="8">
    <source>
        <dbReference type="EMBL" id="KIH47431.1"/>
    </source>
</evidence>
<accession>A0A0C2FRA5</accession>
<feature type="domain" description="Tyrosine-protein phosphatase" evidence="6">
    <location>
        <begin position="1"/>
        <end position="271"/>
    </location>
</feature>
<evidence type="ECO:0000256" key="3">
    <source>
        <dbReference type="ARBA" id="ARBA00022801"/>
    </source>
</evidence>
<dbReference type="Pfam" id="PF00102">
    <property type="entry name" value="Y_phosphatase"/>
    <property type="match status" value="1"/>
</dbReference>
<evidence type="ECO:0000313" key="9">
    <source>
        <dbReference type="Proteomes" id="UP000054047"/>
    </source>
</evidence>
<dbReference type="InterPro" id="IPR003595">
    <property type="entry name" value="Tyr_Pase_cat"/>
</dbReference>
<feature type="compositionally biased region" description="Polar residues" evidence="5">
    <location>
        <begin position="301"/>
        <end position="317"/>
    </location>
</feature>
<gene>
    <name evidence="8" type="ORF">ANCDUO_22509</name>
</gene>
<dbReference type="InterPro" id="IPR000242">
    <property type="entry name" value="PTP_cat"/>
</dbReference>
<evidence type="ECO:0000256" key="2">
    <source>
        <dbReference type="ARBA" id="ARBA00013064"/>
    </source>
</evidence>
<dbReference type="AlphaFoldDB" id="A0A0C2FRA5"/>
<comment type="similarity">
    <text evidence="1">Belongs to the protein-tyrosine phosphatase family.</text>
</comment>